<protein>
    <submittedName>
        <fullName evidence="1">Uncharacterized protein</fullName>
    </submittedName>
</protein>
<sequence>MGEQGITEPGWVKLYIIDSAI</sequence>
<accession>A0A0E9TJ65</accession>
<proteinExistence type="predicted"/>
<dbReference type="AlphaFoldDB" id="A0A0E9TJ65"/>
<reference evidence="1" key="2">
    <citation type="journal article" date="2015" name="Fish Shellfish Immunol.">
        <title>Early steps in the European eel (Anguilla anguilla)-Vibrio vulnificus interaction in the gills: Role of the RtxA13 toxin.</title>
        <authorList>
            <person name="Callol A."/>
            <person name="Pajuelo D."/>
            <person name="Ebbesson L."/>
            <person name="Teles M."/>
            <person name="MacKenzie S."/>
            <person name="Amaro C."/>
        </authorList>
    </citation>
    <scope>NUCLEOTIDE SEQUENCE</scope>
</reference>
<evidence type="ECO:0000313" key="1">
    <source>
        <dbReference type="EMBL" id="JAH52930.1"/>
    </source>
</evidence>
<dbReference type="EMBL" id="GBXM01055647">
    <property type="protein sequence ID" value="JAH52930.1"/>
    <property type="molecule type" value="Transcribed_RNA"/>
</dbReference>
<organism evidence="1">
    <name type="scientific">Anguilla anguilla</name>
    <name type="common">European freshwater eel</name>
    <name type="synonym">Muraena anguilla</name>
    <dbReference type="NCBI Taxonomy" id="7936"/>
    <lineage>
        <taxon>Eukaryota</taxon>
        <taxon>Metazoa</taxon>
        <taxon>Chordata</taxon>
        <taxon>Craniata</taxon>
        <taxon>Vertebrata</taxon>
        <taxon>Euteleostomi</taxon>
        <taxon>Actinopterygii</taxon>
        <taxon>Neopterygii</taxon>
        <taxon>Teleostei</taxon>
        <taxon>Anguilliformes</taxon>
        <taxon>Anguillidae</taxon>
        <taxon>Anguilla</taxon>
    </lineage>
</organism>
<reference evidence="1" key="1">
    <citation type="submission" date="2014-11" db="EMBL/GenBank/DDBJ databases">
        <authorList>
            <person name="Amaro Gonzalez C."/>
        </authorList>
    </citation>
    <scope>NUCLEOTIDE SEQUENCE</scope>
</reference>
<name>A0A0E9TJ65_ANGAN</name>